<accession>A0AAD5VBI4</accession>
<comment type="caution">
    <text evidence="1">The sequence shown here is derived from an EMBL/GenBank/DDBJ whole genome shotgun (WGS) entry which is preliminary data.</text>
</comment>
<name>A0AAD5VBI4_9APHY</name>
<evidence type="ECO:0000313" key="2">
    <source>
        <dbReference type="Proteomes" id="UP001212997"/>
    </source>
</evidence>
<proteinExistence type="predicted"/>
<dbReference type="AlphaFoldDB" id="A0AAD5VBI4"/>
<protein>
    <submittedName>
        <fullName evidence="1">Uncharacterized protein</fullName>
    </submittedName>
</protein>
<dbReference type="Proteomes" id="UP001212997">
    <property type="component" value="Unassembled WGS sequence"/>
</dbReference>
<gene>
    <name evidence="1" type="ORF">NLI96_g3448</name>
</gene>
<reference evidence="1" key="1">
    <citation type="submission" date="2022-07" db="EMBL/GenBank/DDBJ databases">
        <title>Genome Sequence of Physisporinus lineatus.</title>
        <authorList>
            <person name="Buettner E."/>
        </authorList>
    </citation>
    <scope>NUCLEOTIDE SEQUENCE</scope>
    <source>
        <strain evidence="1">VT162</strain>
    </source>
</reference>
<keyword evidence="2" id="KW-1185">Reference proteome</keyword>
<evidence type="ECO:0000313" key="1">
    <source>
        <dbReference type="EMBL" id="KAJ3487550.1"/>
    </source>
</evidence>
<sequence>MSASLLSFLQPWLTGIPHLASSLDVWTMGGLEIEEWLNELSELSARSPSNFNAFHPGAFIIFQSSQSIQKQVIRTNYQFTVATTIEPADTYTDPNSNSQANLAPPLQYQTQIRPGPEPFCLIQVLRDHYPLLRQEEAHRANRSNMNDSESCQIVPSGYPKLEEQGTWLSTASGLSFPRPRVPLEIQEHIIQFLRGDIRISPEEINDTSDVASIDGDPDAAAISSCCLVCTAWVKSCQKALFAWITLRNSTRLDNLSHLFRSSRLSHMLHEIRRISIVYGEPYFKIGEALPRIAMINPPRLVRIDYCPQLRDPLPEFRFHRSLPAQLNSLHNIRILYLGSVLFMHLVELRRLLACFPGIQVAIMRVDFANRDTFDHIQNRPFYRASNSLLQRIISGNQLPHPDYFATVWLKPQTSLTNEQTSTKMLPVTPSMSPEVLELVVVLLKGLKYSFPADILEKAITWRWDHANYPAVGKAIHWEFGFVGYGRTTTLQAMLVFHAASTPSTFDLCHKLWDFQYDLSNLETIRIKILFHPHLIQSLDDFLKFQDDEEFFEEVWRVAERPQLLESWVDTDVRINDFPIRDFLDWEMRLGRRGKIVTGESDHKFLDRRLQAPTRTRSL</sequence>
<dbReference type="EMBL" id="JANAWD010000088">
    <property type="protein sequence ID" value="KAJ3487550.1"/>
    <property type="molecule type" value="Genomic_DNA"/>
</dbReference>
<organism evidence="1 2">
    <name type="scientific">Meripilus lineatus</name>
    <dbReference type="NCBI Taxonomy" id="2056292"/>
    <lineage>
        <taxon>Eukaryota</taxon>
        <taxon>Fungi</taxon>
        <taxon>Dikarya</taxon>
        <taxon>Basidiomycota</taxon>
        <taxon>Agaricomycotina</taxon>
        <taxon>Agaricomycetes</taxon>
        <taxon>Polyporales</taxon>
        <taxon>Meripilaceae</taxon>
        <taxon>Meripilus</taxon>
    </lineage>
</organism>